<reference evidence="2" key="1">
    <citation type="submission" date="2016-11" db="UniProtKB">
        <authorList>
            <consortium name="WormBaseParasite"/>
        </authorList>
    </citation>
    <scope>IDENTIFICATION</scope>
</reference>
<accession>A0A1I7WCC9</accession>
<proteinExistence type="predicted"/>
<dbReference type="Proteomes" id="UP000095283">
    <property type="component" value="Unplaced"/>
</dbReference>
<organism evidence="1 2">
    <name type="scientific">Heterorhabditis bacteriophora</name>
    <name type="common">Entomopathogenic nematode worm</name>
    <dbReference type="NCBI Taxonomy" id="37862"/>
    <lineage>
        <taxon>Eukaryota</taxon>
        <taxon>Metazoa</taxon>
        <taxon>Ecdysozoa</taxon>
        <taxon>Nematoda</taxon>
        <taxon>Chromadorea</taxon>
        <taxon>Rhabditida</taxon>
        <taxon>Rhabditina</taxon>
        <taxon>Rhabditomorpha</taxon>
        <taxon>Strongyloidea</taxon>
        <taxon>Heterorhabditidae</taxon>
        <taxon>Heterorhabditis</taxon>
    </lineage>
</organism>
<dbReference type="WBParaSite" id="Hba_02363">
    <property type="protein sequence ID" value="Hba_02363"/>
    <property type="gene ID" value="Hba_02363"/>
</dbReference>
<evidence type="ECO:0000313" key="2">
    <source>
        <dbReference type="WBParaSite" id="Hba_02363"/>
    </source>
</evidence>
<keyword evidence="1" id="KW-1185">Reference proteome</keyword>
<protein>
    <submittedName>
        <fullName evidence="2">Uncharacterized protein</fullName>
    </submittedName>
</protein>
<evidence type="ECO:0000313" key="1">
    <source>
        <dbReference type="Proteomes" id="UP000095283"/>
    </source>
</evidence>
<name>A0A1I7WCC9_HETBA</name>
<sequence length="42" mass="4904">MYCSKTIFRYIILQLAPSVKVRLMILGNQKFAAFYTIITFSL</sequence>
<dbReference type="AlphaFoldDB" id="A0A1I7WCC9"/>